<keyword evidence="3" id="KW-0472">Membrane</keyword>
<feature type="domain" description="Outer membrane protein beta-barrel" evidence="7">
    <location>
        <begin position="11"/>
        <end position="255"/>
    </location>
</feature>
<keyword evidence="9" id="KW-1185">Reference proteome</keyword>
<accession>A0ABY3RGD0</accession>
<sequence length="263" mass="27454">MKTTLIMTAGVAALGLAPASAADFATRPYGKAPAPAYVTPLPSWAGFYLGANGGADWSHNCWTLNRVAGVAVVPTQSEGCHNATSGLIGGQVGYRWQAASWVFGLEAQGNWTDLKSSNASAAALATGITNTTNTTKTDAIGLFTGQVGYAWGNVLWYVKGGAAVTHNKYTGTANAAAPFAVGTLLDSASETRWGGTVGTGVEFGFAPNWSVAVEYDHLFMGSHDITFPATATVLSRVDTIKQDIDMATVRVNYRFGAPVTARY</sequence>
<name>A0ABY3RGD0_9BRAD</name>
<keyword evidence="4" id="KW-0998">Cell outer membrane</keyword>
<evidence type="ECO:0000256" key="1">
    <source>
        <dbReference type="ARBA" id="ARBA00004442"/>
    </source>
</evidence>
<organism evidence="8 9">
    <name type="scientific">Bradyrhizobium ontarionense</name>
    <dbReference type="NCBI Taxonomy" id="2898149"/>
    <lineage>
        <taxon>Bacteria</taxon>
        <taxon>Pseudomonadati</taxon>
        <taxon>Pseudomonadota</taxon>
        <taxon>Alphaproteobacteria</taxon>
        <taxon>Hyphomicrobiales</taxon>
        <taxon>Nitrobacteraceae</taxon>
        <taxon>Bradyrhizobium</taxon>
    </lineage>
</organism>
<evidence type="ECO:0000256" key="3">
    <source>
        <dbReference type="ARBA" id="ARBA00023136"/>
    </source>
</evidence>
<dbReference type="SUPFAM" id="SSF56925">
    <property type="entry name" value="OMPA-like"/>
    <property type="match status" value="1"/>
</dbReference>
<evidence type="ECO:0000256" key="6">
    <source>
        <dbReference type="SAM" id="SignalP"/>
    </source>
</evidence>
<reference evidence="8" key="1">
    <citation type="journal article" date="2024" name="Antonie Van Leeuwenhoek">
        <title>Bradyrhizobium ontarionense sp. nov., a novel bacterial symbiont isolated from Aeschynomene indica (Indian jointvetch), harbours photosynthesis, nitrogen fixation and nitrous oxide (N2O) reductase genes.</title>
        <authorList>
            <person name="Bromfield E.S.P."/>
            <person name="Cloutier S."/>
        </authorList>
    </citation>
    <scope>NUCLEOTIDE SEQUENCE</scope>
    <source>
        <strain evidence="8">A19</strain>
    </source>
</reference>
<comment type="similarity">
    <text evidence="5">Belongs to the Omp25/RopB family.</text>
</comment>
<dbReference type="InterPro" id="IPR051692">
    <property type="entry name" value="OMP-like"/>
</dbReference>
<dbReference type="PANTHER" id="PTHR34001">
    <property type="entry name" value="BLL7405 PROTEIN"/>
    <property type="match status" value="1"/>
</dbReference>
<comment type="subcellular location">
    <subcellularLocation>
        <location evidence="1">Cell outer membrane</location>
    </subcellularLocation>
</comment>
<dbReference type="Proteomes" id="UP001431010">
    <property type="component" value="Chromosome"/>
</dbReference>
<evidence type="ECO:0000259" key="7">
    <source>
        <dbReference type="Pfam" id="PF13505"/>
    </source>
</evidence>
<evidence type="ECO:0000256" key="4">
    <source>
        <dbReference type="ARBA" id="ARBA00023237"/>
    </source>
</evidence>
<feature type="chain" id="PRO_5045267370" evidence="6">
    <location>
        <begin position="22"/>
        <end position="263"/>
    </location>
</feature>
<feature type="signal peptide" evidence="6">
    <location>
        <begin position="1"/>
        <end position="21"/>
    </location>
</feature>
<evidence type="ECO:0000313" key="9">
    <source>
        <dbReference type="Proteomes" id="UP001431010"/>
    </source>
</evidence>
<dbReference type="Gene3D" id="2.40.160.20">
    <property type="match status" value="1"/>
</dbReference>
<dbReference type="InterPro" id="IPR027385">
    <property type="entry name" value="Beta-barrel_OMP"/>
</dbReference>
<dbReference type="PANTHER" id="PTHR34001:SF3">
    <property type="entry name" value="BLL7405 PROTEIN"/>
    <property type="match status" value="1"/>
</dbReference>
<protein>
    <submittedName>
        <fullName evidence="8">Outer membrane beta-barrel protein</fullName>
    </submittedName>
</protein>
<gene>
    <name evidence="8" type="ORF">LQG66_06085</name>
</gene>
<dbReference type="RefSeq" id="WP_231324410.1">
    <property type="nucleotide sequence ID" value="NZ_CP088156.1"/>
</dbReference>
<keyword evidence="2 6" id="KW-0732">Signal</keyword>
<dbReference type="InterPro" id="IPR011250">
    <property type="entry name" value="OMP/PagP_B-barrel"/>
</dbReference>
<dbReference type="Pfam" id="PF13505">
    <property type="entry name" value="OMP_b-brl"/>
    <property type="match status" value="1"/>
</dbReference>
<evidence type="ECO:0000256" key="2">
    <source>
        <dbReference type="ARBA" id="ARBA00022729"/>
    </source>
</evidence>
<dbReference type="EMBL" id="CP088156">
    <property type="protein sequence ID" value="UFZ05876.1"/>
    <property type="molecule type" value="Genomic_DNA"/>
</dbReference>
<evidence type="ECO:0000313" key="8">
    <source>
        <dbReference type="EMBL" id="UFZ05876.1"/>
    </source>
</evidence>
<proteinExistence type="inferred from homology"/>
<evidence type="ECO:0000256" key="5">
    <source>
        <dbReference type="ARBA" id="ARBA00038306"/>
    </source>
</evidence>